<evidence type="ECO:0000313" key="2">
    <source>
        <dbReference type="EMBL" id="KAJ8436516.1"/>
    </source>
</evidence>
<evidence type="ECO:0000313" key="3">
    <source>
        <dbReference type="Proteomes" id="UP001153076"/>
    </source>
</evidence>
<reference evidence="2" key="1">
    <citation type="submission" date="2022-04" db="EMBL/GenBank/DDBJ databases">
        <title>Carnegiea gigantea Genome sequencing and assembly v2.</title>
        <authorList>
            <person name="Copetti D."/>
            <person name="Sanderson M.J."/>
            <person name="Burquez A."/>
            <person name="Wojciechowski M.F."/>
        </authorList>
    </citation>
    <scope>NUCLEOTIDE SEQUENCE</scope>
    <source>
        <strain evidence="2">SGP5-SGP5p</strain>
        <tissue evidence="2">Aerial part</tissue>
    </source>
</reference>
<dbReference type="EMBL" id="JAKOGI010000340">
    <property type="protein sequence ID" value="KAJ8436516.1"/>
    <property type="molecule type" value="Genomic_DNA"/>
</dbReference>
<organism evidence="2 3">
    <name type="scientific">Carnegiea gigantea</name>
    <dbReference type="NCBI Taxonomy" id="171969"/>
    <lineage>
        <taxon>Eukaryota</taxon>
        <taxon>Viridiplantae</taxon>
        <taxon>Streptophyta</taxon>
        <taxon>Embryophyta</taxon>
        <taxon>Tracheophyta</taxon>
        <taxon>Spermatophyta</taxon>
        <taxon>Magnoliopsida</taxon>
        <taxon>eudicotyledons</taxon>
        <taxon>Gunneridae</taxon>
        <taxon>Pentapetalae</taxon>
        <taxon>Caryophyllales</taxon>
        <taxon>Cactineae</taxon>
        <taxon>Cactaceae</taxon>
        <taxon>Cactoideae</taxon>
        <taxon>Echinocereeae</taxon>
        <taxon>Carnegiea</taxon>
    </lineage>
</organism>
<proteinExistence type="predicted"/>
<keyword evidence="3" id="KW-1185">Reference proteome</keyword>
<comment type="caution">
    <text evidence="2">The sequence shown here is derived from an EMBL/GenBank/DDBJ whole genome shotgun (WGS) entry which is preliminary data.</text>
</comment>
<feature type="region of interest" description="Disordered" evidence="1">
    <location>
        <begin position="79"/>
        <end position="110"/>
    </location>
</feature>
<dbReference type="OrthoDB" id="430679at2759"/>
<evidence type="ECO:0000256" key="1">
    <source>
        <dbReference type="SAM" id="MobiDB-lite"/>
    </source>
</evidence>
<gene>
    <name evidence="2" type="ORF">Cgig2_003214</name>
</gene>
<sequence length="236" mass="26043">MEDTVHGKVARSRPAGKATRFFPRVTRVRRMSVSDTDMSGRMHVEHKRETFAVDPPRSSHSSATTAGLRLCCCQTTTAGHQPVTQKPPRRGHSPNLLSPSRLRREQEDENRPISRWPVKFRVPGVVIRGLPKVRWTLGLQELPTASSPVVVLGLTGRPLVFFRSVGRWRCRCFPIKVSGWPEVSVTVGKLCGGFRSPAKFRAAGVSPEFPQTNFSGAKSTVPSFGGAVVSGQPRFF</sequence>
<dbReference type="Proteomes" id="UP001153076">
    <property type="component" value="Unassembled WGS sequence"/>
</dbReference>
<name>A0A9Q1QCK9_9CARY</name>
<protein>
    <submittedName>
        <fullName evidence="2">Uncharacterized protein</fullName>
    </submittedName>
</protein>
<accession>A0A9Q1QCK9</accession>
<dbReference type="AlphaFoldDB" id="A0A9Q1QCK9"/>